<feature type="region of interest" description="Disordered" evidence="5">
    <location>
        <begin position="308"/>
        <end position="374"/>
    </location>
</feature>
<evidence type="ECO:0000259" key="6">
    <source>
        <dbReference type="PROSITE" id="PS50102"/>
    </source>
</evidence>
<dbReference type="Proteomes" id="UP000017836">
    <property type="component" value="Unassembled WGS sequence"/>
</dbReference>
<dbReference type="OMA" id="CVWKGGK"/>
<organism evidence="7 8">
    <name type="scientific">Amborella trichopoda</name>
    <dbReference type="NCBI Taxonomy" id="13333"/>
    <lineage>
        <taxon>Eukaryota</taxon>
        <taxon>Viridiplantae</taxon>
        <taxon>Streptophyta</taxon>
        <taxon>Embryophyta</taxon>
        <taxon>Tracheophyta</taxon>
        <taxon>Spermatophyta</taxon>
        <taxon>Magnoliopsida</taxon>
        <taxon>Amborellales</taxon>
        <taxon>Amborellaceae</taxon>
        <taxon>Amborella</taxon>
    </lineage>
</organism>
<dbReference type="InterPro" id="IPR000504">
    <property type="entry name" value="RRM_dom"/>
</dbReference>
<dbReference type="PANTHER" id="PTHR23099:SF0">
    <property type="entry name" value="GERM CELL NUCLEAR ACIDIC PROTEIN"/>
    <property type="match status" value="1"/>
</dbReference>
<protein>
    <recommendedName>
        <fullName evidence="6">RRM domain-containing protein</fullName>
    </recommendedName>
</protein>
<dbReference type="GO" id="GO:0003723">
    <property type="term" value="F:RNA binding"/>
    <property type="evidence" value="ECO:0007669"/>
    <property type="project" value="UniProtKB-UniRule"/>
</dbReference>
<evidence type="ECO:0000256" key="5">
    <source>
        <dbReference type="SAM" id="MobiDB-lite"/>
    </source>
</evidence>
<dbReference type="InterPro" id="IPR012677">
    <property type="entry name" value="Nucleotide-bd_a/b_plait_sf"/>
</dbReference>
<dbReference type="InterPro" id="IPR035979">
    <property type="entry name" value="RBD_domain_sf"/>
</dbReference>
<dbReference type="HOGENOM" id="CLU_021819_1_0_1"/>
<keyword evidence="3" id="KW-0539">Nucleus</keyword>
<dbReference type="KEGG" id="atr:18440823"/>
<reference evidence="8" key="1">
    <citation type="journal article" date="2013" name="Science">
        <title>The Amborella genome and the evolution of flowering plants.</title>
        <authorList>
            <consortium name="Amborella Genome Project"/>
        </authorList>
    </citation>
    <scope>NUCLEOTIDE SEQUENCE [LARGE SCALE GENOMIC DNA]</scope>
</reference>
<dbReference type="OrthoDB" id="21643at2759"/>
<dbReference type="SMART" id="SM00360">
    <property type="entry name" value="RRM"/>
    <property type="match status" value="1"/>
</dbReference>
<dbReference type="GO" id="GO:0005730">
    <property type="term" value="C:nucleolus"/>
    <property type="evidence" value="ECO:0007669"/>
    <property type="project" value="UniProtKB-SubCell"/>
</dbReference>
<dbReference type="PANTHER" id="PTHR23099">
    <property type="entry name" value="TRANSCRIPTIONAL REGULATOR"/>
    <property type="match status" value="1"/>
</dbReference>
<dbReference type="GO" id="GO:0005634">
    <property type="term" value="C:nucleus"/>
    <property type="evidence" value="ECO:0000318"/>
    <property type="project" value="GO_Central"/>
</dbReference>
<gene>
    <name evidence="7" type="ORF">AMTR_s00025p00225470</name>
</gene>
<dbReference type="Gene3D" id="3.30.70.330">
    <property type="match status" value="1"/>
</dbReference>
<name>W1PYL1_AMBTC</name>
<keyword evidence="2 4" id="KW-0694">RNA-binding</keyword>
<keyword evidence="8" id="KW-1185">Reference proteome</keyword>
<evidence type="ECO:0000313" key="7">
    <source>
        <dbReference type="EMBL" id="ERN12605.1"/>
    </source>
</evidence>
<evidence type="ECO:0000256" key="4">
    <source>
        <dbReference type="PROSITE-ProRule" id="PRU00176"/>
    </source>
</evidence>
<dbReference type="SUPFAM" id="SSF54928">
    <property type="entry name" value="RNA-binding domain, RBD"/>
    <property type="match status" value="1"/>
</dbReference>
<evidence type="ECO:0000313" key="8">
    <source>
        <dbReference type="Proteomes" id="UP000017836"/>
    </source>
</evidence>
<feature type="compositionally biased region" description="Polar residues" evidence="5">
    <location>
        <begin position="311"/>
        <end position="320"/>
    </location>
</feature>
<evidence type="ECO:0000256" key="3">
    <source>
        <dbReference type="ARBA" id="ARBA00023242"/>
    </source>
</evidence>
<sequence>MEGGGEGVAPATSRIFLGGLGNTVTANDIVRTFSSLGQVHGVEIIRTNGRCFAYMDFNPSSQKALDKLFSSYNGCTWKGGKLRLEKAKEHYLACLKREWVEDAEQEMIKNANLDNDKPIDTPIKSKVLIKEKPGLKIFFPKVKRVKVLPFAGTGKHKYSFPRMTTPPLPLHFCDCEVHSKAHDTETQSGHLNRVEQNGGINEEELSIMNSVMDRLFGHEAASKSITGGSNSTIEAKDIKPLDNDNIELEDEEEEDPDCLVTNITIEGERNQLDSVLRDGWGVVPSNQFQASSSQNLNPVVQDGQEKIKGNFKSQKTTKPIASSVDVTRHQSKRKSSSKEEDDDKELGSVQKKNKRTSENHSHEEDQNEEAPTTAIVSQSDRNADINANGNSHANTNADAHVDEKMNKNINGPPAPESINRSWMQKSSWKDLVGDKPSFSFRLSDVIPGVALSETKELPRPYKSKTLFRKKDNKTINKGIGSLEGNGTLKSKGVGMVNNFTQNSSAKEVGMMHNSKENASNAGDRLRTDLKSGKNSLSEVKMGVETMGGGEVCTFMRSAKSEREWVKAKAAVSGSIKTRKTRGNYKQ</sequence>
<feature type="domain" description="RRM" evidence="6">
    <location>
        <begin position="13"/>
        <end position="89"/>
    </location>
</feature>
<evidence type="ECO:0000256" key="2">
    <source>
        <dbReference type="ARBA" id="ARBA00022884"/>
    </source>
</evidence>
<dbReference type="CDD" id="cd12226">
    <property type="entry name" value="RRM_NOL8"/>
    <property type="match status" value="1"/>
</dbReference>
<dbReference type="InterPro" id="IPR034138">
    <property type="entry name" value="NOP8_RRM"/>
</dbReference>
<dbReference type="PROSITE" id="PS50102">
    <property type="entry name" value="RRM"/>
    <property type="match status" value="1"/>
</dbReference>
<evidence type="ECO:0000256" key="1">
    <source>
        <dbReference type="ARBA" id="ARBA00004604"/>
    </source>
</evidence>
<dbReference type="EMBL" id="KI392614">
    <property type="protein sequence ID" value="ERN12605.1"/>
    <property type="molecule type" value="Genomic_DNA"/>
</dbReference>
<feature type="region of interest" description="Disordered" evidence="5">
    <location>
        <begin position="563"/>
        <end position="586"/>
    </location>
</feature>
<dbReference type="STRING" id="13333.W1PYL1"/>
<dbReference type="Gramene" id="ERN12605">
    <property type="protein sequence ID" value="ERN12605"/>
    <property type="gene ID" value="AMTR_s00025p00225470"/>
</dbReference>
<accession>W1PYL1</accession>
<dbReference type="AlphaFoldDB" id="W1PYL1"/>
<feature type="compositionally biased region" description="Basic and acidic residues" evidence="5">
    <location>
        <begin position="355"/>
        <end position="364"/>
    </location>
</feature>
<dbReference type="eggNOG" id="ENOG502QPQA">
    <property type="taxonomic scope" value="Eukaryota"/>
</dbReference>
<comment type="subcellular location">
    <subcellularLocation>
        <location evidence="1">Nucleus</location>
        <location evidence="1">Nucleolus</location>
    </subcellularLocation>
</comment>
<feature type="compositionally biased region" description="Basic residues" evidence="5">
    <location>
        <begin position="576"/>
        <end position="586"/>
    </location>
</feature>
<dbReference type="Pfam" id="PF00076">
    <property type="entry name" value="RRM_1"/>
    <property type="match status" value="1"/>
</dbReference>
<proteinExistence type="predicted"/>